<comment type="caution">
    <text evidence="1">The sequence shown here is derived from an EMBL/GenBank/DDBJ whole genome shotgun (WGS) entry which is preliminary data.</text>
</comment>
<proteinExistence type="predicted"/>
<dbReference type="AlphaFoldDB" id="A0A8S1WLQ3"/>
<protein>
    <submittedName>
        <fullName evidence="1">Uncharacterized protein</fullName>
    </submittedName>
</protein>
<dbReference type="EMBL" id="CAJJDP010000087">
    <property type="protein sequence ID" value="CAD8186686.1"/>
    <property type="molecule type" value="Genomic_DNA"/>
</dbReference>
<accession>A0A8S1WLQ3</accession>
<dbReference type="Proteomes" id="UP000683925">
    <property type="component" value="Unassembled WGS sequence"/>
</dbReference>
<organism evidence="1 2">
    <name type="scientific">Paramecium octaurelia</name>
    <dbReference type="NCBI Taxonomy" id="43137"/>
    <lineage>
        <taxon>Eukaryota</taxon>
        <taxon>Sar</taxon>
        <taxon>Alveolata</taxon>
        <taxon>Ciliophora</taxon>
        <taxon>Intramacronucleata</taxon>
        <taxon>Oligohymenophorea</taxon>
        <taxon>Peniculida</taxon>
        <taxon>Parameciidae</taxon>
        <taxon>Paramecium</taxon>
    </lineage>
</organism>
<gene>
    <name evidence="1" type="ORF">POCTA_138.1.T0880158</name>
</gene>
<evidence type="ECO:0000313" key="2">
    <source>
        <dbReference type="Proteomes" id="UP000683925"/>
    </source>
</evidence>
<sequence>MENIFDYCLVRNNCHCEIDIDKTEKLHSNCKSYNQENQNLFKCSLTYY</sequence>
<evidence type="ECO:0000313" key="1">
    <source>
        <dbReference type="EMBL" id="CAD8186686.1"/>
    </source>
</evidence>
<keyword evidence="2" id="KW-1185">Reference proteome</keyword>
<name>A0A8S1WLQ3_PAROT</name>
<reference evidence="1" key="1">
    <citation type="submission" date="2021-01" db="EMBL/GenBank/DDBJ databases">
        <authorList>
            <consortium name="Genoscope - CEA"/>
            <person name="William W."/>
        </authorList>
    </citation>
    <scope>NUCLEOTIDE SEQUENCE</scope>
</reference>